<dbReference type="PANTHER" id="PTHR33451:SF3">
    <property type="entry name" value="MALATE-2H(+)_NA(+)-LACTATE ANTIPORTER"/>
    <property type="match status" value="1"/>
</dbReference>
<evidence type="ECO:0000256" key="8">
    <source>
        <dbReference type="ARBA" id="ARBA00038435"/>
    </source>
</evidence>
<feature type="transmembrane region" description="Helical" evidence="9">
    <location>
        <begin position="138"/>
        <end position="159"/>
    </location>
</feature>
<evidence type="ECO:0000313" key="11">
    <source>
        <dbReference type="EMBL" id="WWD80554.1"/>
    </source>
</evidence>
<dbReference type="InterPro" id="IPR018461">
    <property type="entry name" value="Na/H_Antiport_NhaC-like_C"/>
</dbReference>
<evidence type="ECO:0000256" key="5">
    <source>
        <dbReference type="ARBA" id="ARBA00022692"/>
    </source>
</evidence>
<feature type="transmembrane region" description="Helical" evidence="9">
    <location>
        <begin position="375"/>
        <end position="400"/>
    </location>
</feature>
<keyword evidence="2" id="KW-0813">Transport</keyword>
<dbReference type="GO" id="GO:0005886">
    <property type="term" value="C:plasma membrane"/>
    <property type="evidence" value="ECO:0007669"/>
    <property type="project" value="UniProtKB-SubCell"/>
</dbReference>
<evidence type="ECO:0000256" key="3">
    <source>
        <dbReference type="ARBA" id="ARBA00022449"/>
    </source>
</evidence>
<feature type="transmembrane region" description="Helical" evidence="9">
    <location>
        <begin position="223"/>
        <end position="244"/>
    </location>
</feature>
<evidence type="ECO:0000259" key="10">
    <source>
        <dbReference type="Pfam" id="PF03553"/>
    </source>
</evidence>
<keyword evidence="7 9" id="KW-0472">Membrane</keyword>
<evidence type="ECO:0000256" key="2">
    <source>
        <dbReference type="ARBA" id="ARBA00022448"/>
    </source>
</evidence>
<keyword evidence="4" id="KW-1003">Cell membrane</keyword>
<dbReference type="Pfam" id="PF03553">
    <property type="entry name" value="Na_H_antiporter"/>
    <property type="match status" value="1"/>
</dbReference>
<dbReference type="AlphaFoldDB" id="A0A5C7FF14"/>
<sequence length="439" mass="47409">MNRSFSYIEVILVFAATLLPLMSAIAGGFPLAAAIIPGLLTLGIITKRKQVSWNDLYKAVKKGLHRNRNVAWLLVFIGILLPTWGMAGTIEDLNTLFLTFLSREHFLTLAFLITGLMSFTVGSAVGSLSIVGIPLMSAGLTLGMPDVLIAGALVSGAFVGDRSSPLSSSFQLLAFSTELSIREHLRTITPTMLITVSATAGVFFFIDLLTADGNGAITAVEAVSWSSASISLIPPLLLLVMIFLGKEMKTSFLTAIAAAGVILLLRGSGPLEWIQGAFWGVESLNGLVDMLPFVIFILIVGAYCQIIEETGMLQPFLERVFTNTTSLTKNTAQTIGVAGGVSLLSPNQSFPILLTGRALLPHWEKHFQKRLLARTLADSTVVFAGMVPWSLLAILCSTILGVPVLYYLPAAVFLWLSPVVTLLYSWLITQRMVRKSKFE</sequence>
<feature type="transmembrane region" description="Helical" evidence="9">
    <location>
        <begin position="69"/>
        <end position="87"/>
    </location>
</feature>
<feature type="transmembrane region" description="Helical" evidence="9">
    <location>
        <begin position="107"/>
        <end position="131"/>
    </location>
</feature>
<feature type="transmembrane region" description="Helical" evidence="9">
    <location>
        <begin position="287"/>
        <end position="306"/>
    </location>
</feature>
<feature type="transmembrane region" description="Helical" evidence="9">
    <location>
        <begin position="406"/>
        <end position="427"/>
    </location>
</feature>
<gene>
    <name evidence="11" type="ORF">FTX54_003025</name>
</gene>
<dbReference type="KEGG" id="ahal:FTX54_003025"/>
<protein>
    <submittedName>
        <fullName evidence="11">Na+/H+ antiporter NhaC family protein</fullName>
    </submittedName>
</protein>
<reference evidence="11 12" key="1">
    <citation type="submission" date="2024-01" db="EMBL/GenBank/DDBJ databases">
        <title>Complete Genome Sequence of Alkalicoccus halolimnae BZ-SZ-XJ29T, a Moderately Halophilic Bacterium Isolated from a Salt Lake.</title>
        <authorList>
            <person name="Zhao B."/>
        </authorList>
    </citation>
    <scope>NUCLEOTIDE SEQUENCE [LARGE SCALE GENOMIC DNA]</scope>
    <source>
        <strain evidence="11 12">BZ-SZ-XJ29</strain>
    </source>
</reference>
<evidence type="ECO:0000256" key="9">
    <source>
        <dbReference type="SAM" id="Phobius"/>
    </source>
</evidence>
<feature type="transmembrane region" description="Helical" evidence="9">
    <location>
        <begin position="193"/>
        <end position="211"/>
    </location>
</feature>
<dbReference type="Proteomes" id="UP000321816">
    <property type="component" value="Chromosome"/>
</dbReference>
<dbReference type="OrthoDB" id="9762978at2"/>
<comment type="subcellular location">
    <subcellularLocation>
        <location evidence="1">Cell membrane</location>
        <topology evidence="1">Multi-pass membrane protein</topology>
    </subcellularLocation>
</comment>
<evidence type="ECO:0000256" key="6">
    <source>
        <dbReference type="ARBA" id="ARBA00022989"/>
    </source>
</evidence>
<feature type="transmembrane region" description="Helical" evidence="9">
    <location>
        <begin position="7"/>
        <end position="25"/>
    </location>
</feature>
<keyword evidence="3" id="KW-0050">Antiport</keyword>
<keyword evidence="5 9" id="KW-0812">Transmembrane</keyword>
<dbReference type="InterPro" id="IPR052180">
    <property type="entry name" value="NhaC_Na-H+_Antiporter"/>
</dbReference>
<dbReference type="EMBL" id="CP144914">
    <property type="protein sequence ID" value="WWD80554.1"/>
    <property type="molecule type" value="Genomic_DNA"/>
</dbReference>
<evidence type="ECO:0000256" key="7">
    <source>
        <dbReference type="ARBA" id="ARBA00023136"/>
    </source>
</evidence>
<evidence type="ECO:0000313" key="12">
    <source>
        <dbReference type="Proteomes" id="UP000321816"/>
    </source>
</evidence>
<organism evidence="11 12">
    <name type="scientific">Alkalicoccus halolimnae</name>
    <dbReference type="NCBI Taxonomy" id="1667239"/>
    <lineage>
        <taxon>Bacteria</taxon>
        <taxon>Bacillati</taxon>
        <taxon>Bacillota</taxon>
        <taxon>Bacilli</taxon>
        <taxon>Bacillales</taxon>
        <taxon>Bacillaceae</taxon>
        <taxon>Alkalicoccus</taxon>
    </lineage>
</organism>
<name>A0A5C7FF14_9BACI</name>
<evidence type="ECO:0000256" key="4">
    <source>
        <dbReference type="ARBA" id="ARBA00022475"/>
    </source>
</evidence>
<dbReference type="RefSeq" id="WP_147804923.1">
    <property type="nucleotide sequence ID" value="NZ_CP144914.1"/>
</dbReference>
<dbReference type="GO" id="GO:0015297">
    <property type="term" value="F:antiporter activity"/>
    <property type="evidence" value="ECO:0007669"/>
    <property type="project" value="UniProtKB-KW"/>
</dbReference>
<accession>A0A5C7FF14</accession>
<dbReference type="PANTHER" id="PTHR33451">
    <property type="entry name" value="MALATE-2H(+)/NA(+)-LACTATE ANTIPORTER"/>
    <property type="match status" value="1"/>
</dbReference>
<keyword evidence="6 9" id="KW-1133">Transmembrane helix</keyword>
<proteinExistence type="inferred from homology"/>
<keyword evidence="12" id="KW-1185">Reference proteome</keyword>
<feature type="domain" description="Na+/H+ antiporter NhaC-like C-terminal" evidence="10">
    <location>
        <begin position="239"/>
        <end position="426"/>
    </location>
</feature>
<evidence type="ECO:0000256" key="1">
    <source>
        <dbReference type="ARBA" id="ARBA00004651"/>
    </source>
</evidence>
<comment type="similarity">
    <text evidence="8">Belongs to the NhaC Na(+)/H(+) (TC 2.A.35) antiporter family.</text>
</comment>